<sequence>MRASRLVSALLLLQTKGRMTAQQLATELDVSVRTVYRDMESLAAAGIPLYGEPGHDGGYQLLEGYRTRLTGLTTDEAEALFLSGLPGAAADLGMGAVLTTAQLKLMAALPEELRDRAGRIQQRFFLDTSSWYADREPTPHMAAVVHAAWNHFRVRMFYRRWATPREVTRVVDPLGVVLKAGRWYLVARCGDSIRTYRIAQILWLESLEERFQRPEGFDLSSYWDTYMQEFDARRYVDKAIVRMSESVFERLAHLMEPGIVRVAREAAQPDGDGWVRTLIPMESVQHTAGLLLRLGAEAEVLDPEPLRRSMAEIATTLASTYAAPIVANVTRTTR</sequence>
<dbReference type="SUPFAM" id="SSF46785">
    <property type="entry name" value="Winged helix' DNA-binding domain"/>
    <property type="match status" value="1"/>
</dbReference>
<dbReference type="InterPro" id="IPR013196">
    <property type="entry name" value="HTH_11"/>
</dbReference>
<evidence type="ECO:0000259" key="3">
    <source>
        <dbReference type="Pfam" id="PF25583"/>
    </source>
</evidence>
<dbReference type="InterPro" id="IPR051534">
    <property type="entry name" value="CBASS_pafABC_assoc_protein"/>
</dbReference>
<feature type="domain" description="WYL" evidence="2">
    <location>
        <begin position="140"/>
        <end position="202"/>
    </location>
</feature>
<protein>
    <submittedName>
        <fullName evidence="4">Helix-turn-helix transcriptional regulator</fullName>
    </submittedName>
</protein>
<organism evidence="4 5">
    <name type="scientific">Nocardia suismassiliense</name>
    <dbReference type="NCBI Taxonomy" id="2077092"/>
    <lineage>
        <taxon>Bacteria</taxon>
        <taxon>Bacillati</taxon>
        <taxon>Actinomycetota</taxon>
        <taxon>Actinomycetes</taxon>
        <taxon>Mycobacteriales</taxon>
        <taxon>Nocardiaceae</taxon>
        <taxon>Nocardia</taxon>
    </lineage>
</organism>
<evidence type="ECO:0000259" key="1">
    <source>
        <dbReference type="Pfam" id="PF08279"/>
    </source>
</evidence>
<name>A0ABW6R5P6_9NOCA</name>
<accession>A0ABW6R5P6</accession>
<dbReference type="InterPro" id="IPR036388">
    <property type="entry name" value="WH-like_DNA-bd_sf"/>
</dbReference>
<evidence type="ECO:0000313" key="5">
    <source>
        <dbReference type="Proteomes" id="UP001601948"/>
    </source>
</evidence>
<reference evidence="4 5" key="1">
    <citation type="submission" date="2024-10" db="EMBL/GenBank/DDBJ databases">
        <title>The Natural Products Discovery Center: Release of the First 8490 Sequenced Strains for Exploring Actinobacteria Biosynthetic Diversity.</title>
        <authorList>
            <person name="Kalkreuter E."/>
            <person name="Kautsar S.A."/>
            <person name="Yang D."/>
            <person name="Bader C.D."/>
            <person name="Teijaro C.N."/>
            <person name="Fluegel L."/>
            <person name="Davis C.M."/>
            <person name="Simpson J.R."/>
            <person name="Lauterbach L."/>
            <person name="Steele A.D."/>
            <person name="Gui C."/>
            <person name="Meng S."/>
            <person name="Li G."/>
            <person name="Viehrig K."/>
            <person name="Ye F."/>
            <person name="Su P."/>
            <person name="Kiefer A.F."/>
            <person name="Nichols A."/>
            <person name="Cepeda A.J."/>
            <person name="Yan W."/>
            <person name="Fan B."/>
            <person name="Jiang Y."/>
            <person name="Adhikari A."/>
            <person name="Zheng C.-J."/>
            <person name="Schuster L."/>
            <person name="Cowan T.M."/>
            <person name="Smanski M.J."/>
            <person name="Chevrette M.G."/>
            <person name="De Carvalho L.P.S."/>
            <person name="Shen B."/>
        </authorList>
    </citation>
    <scope>NUCLEOTIDE SEQUENCE [LARGE SCALE GENOMIC DNA]</scope>
    <source>
        <strain evidence="4 5">NPDC003040</strain>
    </source>
</reference>
<dbReference type="PANTHER" id="PTHR34580">
    <property type="match status" value="1"/>
</dbReference>
<dbReference type="InterPro" id="IPR028349">
    <property type="entry name" value="PafC-like"/>
</dbReference>
<dbReference type="InterPro" id="IPR057727">
    <property type="entry name" value="WCX_dom"/>
</dbReference>
<dbReference type="EMBL" id="JBIAPI010000016">
    <property type="protein sequence ID" value="MFF3228846.1"/>
    <property type="molecule type" value="Genomic_DNA"/>
</dbReference>
<evidence type="ECO:0000313" key="4">
    <source>
        <dbReference type="EMBL" id="MFF3228846.1"/>
    </source>
</evidence>
<comment type="caution">
    <text evidence="4">The sequence shown here is derived from an EMBL/GenBank/DDBJ whole genome shotgun (WGS) entry which is preliminary data.</text>
</comment>
<dbReference type="InterPro" id="IPR026881">
    <property type="entry name" value="WYL_dom"/>
</dbReference>
<dbReference type="PROSITE" id="PS52050">
    <property type="entry name" value="WYL"/>
    <property type="match status" value="1"/>
</dbReference>
<dbReference type="Pfam" id="PF13280">
    <property type="entry name" value="WYL"/>
    <property type="match status" value="1"/>
</dbReference>
<feature type="domain" description="Helix-turn-helix type 11" evidence="1">
    <location>
        <begin position="11"/>
        <end position="60"/>
    </location>
</feature>
<keyword evidence="5" id="KW-1185">Reference proteome</keyword>
<proteinExistence type="predicted"/>
<feature type="domain" description="WCX" evidence="3">
    <location>
        <begin position="239"/>
        <end position="317"/>
    </location>
</feature>
<dbReference type="RefSeq" id="WP_387725967.1">
    <property type="nucleotide sequence ID" value="NZ_JBIAPI010000016.1"/>
</dbReference>
<dbReference type="Gene3D" id="1.10.10.10">
    <property type="entry name" value="Winged helix-like DNA-binding domain superfamily/Winged helix DNA-binding domain"/>
    <property type="match status" value="1"/>
</dbReference>
<gene>
    <name evidence="4" type="ORF">ACFYV7_39055</name>
</gene>
<dbReference type="PIRSF" id="PIRSF016838">
    <property type="entry name" value="PafC"/>
    <property type="match status" value="1"/>
</dbReference>
<dbReference type="InterPro" id="IPR036390">
    <property type="entry name" value="WH_DNA-bd_sf"/>
</dbReference>
<dbReference type="Pfam" id="PF25583">
    <property type="entry name" value="WCX"/>
    <property type="match status" value="1"/>
</dbReference>
<dbReference type="Proteomes" id="UP001601948">
    <property type="component" value="Unassembled WGS sequence"/>
</dbReference>
<evidence type="ECO:0000259" key="2">
    <source>
        <dbReference type="Pfam" id="PF13280"/>
    </source>
</evidence>
<dbReference type="Pfam" id="PF08279">
    <property type="entry name" value="HTH_11"/>
    <property type="match status" value="1"/>
</dbReference>
<dbReference type="PANTHER" id="PTHR34580:SF1">
    <property type="entry name" value="PROTEIN PAFC"/>
    <property type="match status" value="1"/>
</dbReference>